<dbReference type="RefSeq" id="WP_132129806.1">
    <property type="nucleotide sequence ID" value="NZ_CP042432.1"/>
</dbReference>
<gene>
    <name evidence="4" type="ORF">EDD80_10921</name>
</gene>
<accession>A0A4R3KNX1</accession>
<dbReference type="InterPro" id="IPR029056">
    <property type="entry name" value="Ribokinase-like"/>
</dbReference>
<dbReference type="Gene3D" id="3.40.1190.20">
    <property type="match status" value="1"/>
</dbReference>
<dbReference type="CDD" id="cd01169">
    <property type="entry name" value="HMPP_kinase"/>
    <property type="match status" value="1"/>
</dbReference>
<keyword evidence="4" id="KW-0418">Kinase</keyword>
<dbReference type="GO" id="GO:0008902">
    <property type="term" value="F:hydroxymethylpyrimidine kinase activity"/>
    <property type="evidence" value="ECO:0007669"/>
    <property type="project" value="UniProtKB-EC"/>
</dbReference>
<dbReference type="GO" id="GO:0009228">
    <property type="term" value="P:thiamine biosynthetic process"/>
    <property type="evidence" value="ECO:0007669"/>
    <property type="project" value="InterPro"/>
</dbReference>
<evidence type="ECO:0000259" key="3">
    <source>
        <dbReference type="Pfam" id="PF08543"/>
    </source>
</evidence>
<evidence type="ECO:0000256" key="2">
    <source>
        <dbReference type="ARBA" id="ARBA00012135"/>
    </source>
</evidence>
<dbReference type="EC" id="2.7.1.49" evidence="2"/>
<protein>
    <recommendedName>
        <fullName evidence="2">hydroxymethylpyrimidine kinase</fullName>
        <ecNumber evidence="2">2.7.1.49</ecNumber>
    </recommendedName>
</protein>
<dbReference type="Pfam" id="PF08543">
    <property type="entry name" value="Phos_pyr_kin"/>
    <property type="match status" value="1"/>
</dbReference>
<proteinExistence type="predicted"/>
<evidence type="ECO:0000313" key="5">
    <source>
        <dbReference type="Proteomes" id="UP000295807"/>
    </source>
</evidence>
<dbReference type="InterPro" id="IPR013749">
    <property type="entry name" value="PM/HMP-P_kinase-1"/>
</dbReference>
<dbReference type="OrthoDB" id="9810880at2"/>
<organism evidence="4 5">
    <name type="scientific">Anseongella ginsenosidimutans</name>
    <dbReference type="NCBI Taxonomy" id="496056"/>
    <lineage>
        <taxon>Bacteria</taxon>
        <taxon>Pseudomonadati</taxon>
        <taxon>Bacteroidota</taxon>
        <taxon>Sphingobacteriia</taxon>
        <taxon>Sphingobacteriales</taxon>
        <taxon>Sphingobacteriaceae</taxon>
        <taxon>Anseongella</taxon>
    </lineage>
</organism>
<dbReference type="PANTHER" id="PTHR20858">
    <property type="entry name" value="PHOSPHOMETHYLPYRIMIDINE KINASE"/>
    <property type="match status" value="1"/>
</dbReference>
<dbReference type="GO" id="GO:0005829">
    <property type="term" value="C:cytosol"/>
    <property type="evidence" value="ECO:0007669"/>
    <property type="project" value="TreeGrafter"/>
</dbReference>
<comment type="caution">
    <text evidence="4">The sequence shown here is derived from an EMBL/GenBank/DDBJ whole genome shotgun (WGS) entry which is preliminary data.</text>
</comment>
<name>A0A4R3KNX1_9SPHI</name>
<keyword evidence="4" id="KW-0808">Transferase</keyword>
<evidence type="ECO:0000313" key="4">
    <source>
        <dbReference type="EMBL" id="TCS85997.1"/>
    </source>
</evidence>
<comment type="pathway">
    <text evidence="1">Cofactor biosynthesis; thiamine diphosphate biosynthesis.</text>
</comment>
<keyword evidence="5" id="KW-1185">Reference proteome</keyword>
<dbReference type="SUPFAM" id="SSF53613">
    <property type="entry name" value="Ribokinase-like"/>
    <property type="match status" value="1"/>
</dbReference>
<dbReference type="PANTHER" id="PTHR20858:SF17">
    <property type="entry name" value="HYDROXYMETHYLPYRIMIDINE_PHOSPHOMETHYLPYRIMIDINE KINASE THI20-RELATED"/>
    <property type="match status" value="1"/>
</dbReference>
<dbReference type="EMBL" id="SMAD01000009">
    <property type="protein sequence ID" value="TCS85997.1"/>
    <property type="molecule type" value="Genomic_DNA"/>
</dbReference>
<dbReference type="AlphaFoldDB" id="A0A4R3KNX1"/>
<reference evidence="4 5" key="1">
    <citation type="submission" date="2019-03" db="EMBL/GenBank/DDBJ databases">
        <title>Genomic Encyclopedia of Type Strains, Phase IV (KMG-IV): sequencing the most valuable type-strain genomes for metagenomic binning, comparative biology and taxonomic classification.</title>
        <authorList>
            <person name="Goeker M."/>
        </authorList>
    </citation>
    <scope>NUCLEOTIDE SEQUENCE [LARGE SCALE GENOMIC DNA]</scope>
    <source>
        <strain evidence="4 5">DSM 21100</strain>
    </source>
</reference>
<sequence length="263" mass="28716">MKDKRLQILVIAGYDPSAGAGILADVKTAESNSVYAYAVCTGFTFQNSSRIAAVRWFSEEDISTQIRLCCEDTLFEWVKLGITQDPSMLAGILGSLRKYCPGVKIIWDPVLSSSSGTTFMEGLGAADFERLLPQVFMITPNLPELYALYPAGNPEAICARLSRKTIVYLKGGHDKDWPGRDRLFIRGVCHTLASGIAEAFQKHGSGCVLSTALTANLAREFATVPVEADSAVVKAALKSKQYTEAFLNSHPGRLGWHKAYENE</sequence>
<dbReference type="InterPro" id="IPR004399">
    <property type="entry name" value="HMP/HMP-P_kinase_dom"/>
</dbReference>
<feature type="domain" description="Pyridoxamine kinase/Phosphomethylpyrimidine kinase" evidence="3">
    <location>
        <begin position="15"/>
        <end position="222"/>
    </location>
</feature>
<dbReference type="Proteomes" id="UP000295807">
    <property type="component" value="Unassembled WGS sequence"/>
</dbReference>
<dbReference type="GO" id="GO:0008972">
    <property type="term" value="F:phosphomethylpyrimidine kinase activity"/>
    <property type="evidence" value="ECO:0007669"/>
    <property type="project" value="InterPro"/>
</dbReference>
<evidence type="ECO:0000256" key="1">
    <source>
        <dbReference type="ARBA" id="ARBA00004948"/>
    </source>
</evidence>